<evidence type="ECO:0000256" key="1">
    <source>
        <dbReference type="SAM" id="Phobius"/>
    </source>
</evidence>
<reference evidence="2 3" key="1">
    <citation type="journal article" date="2019" name="Sci. Rep.">
        <title>Orb-weaving spider Araneus ventricosus genome elucidates the spidroin gene catalogue.</title>
        <authorList>
            <person name="Kono N."/>
            <person name="Nakamura H."/>
            <person name="Ohtoshi R."/>
            <person name="Moran D.A.P."/>
            <person name="Shinohara A."/>
            <person name="Yoshida Y."/>
            <person name="Fujiwara M."/>
            <person name="Mori M."/>
            <person name="Tomita M."/>
            <person name="Arakawa K."/>
        </authorList>
    </citation>
    <scope>NUCLEOTIDE SEQUENCE [LARGE SCALE GENOMIC DNA]</scope>
</reference>
<keyword evidence="1" id="KW-1133">Transmembrane helix</keyword>
<protein>
    <submittedName>
        <fullName evidence="2">Uncharacterized protein</fullName>
    </submittedName>
</protein>
<name>A0A4Y2DX52_ARAVE</name>
<gene>
    <name evidence="2" type="ORF">AVEN_161055_1</name>
</gene>
<comment type="caution">
    <text evidence="2">The sequence shown here is derived from an EMBL/GenBank/DDBJ whole genome shotgun (WGS) entry which is preliminary data.</text>
</comment>
<dbReference type="Proteomes" id="UP000499080">
    <property type="component" value="Unassembled WGS sequence"/>
</dbReference>
<keyword evidence="1" id="KW-0472">Membrane</keyword>
<evidence type="ECO:0000313" key="2">
    <source>
        <dbReference type="EMBL" id="GBM21440.1"/>
    </source>
</evidence>
<dbReference type="OrthoDB" id="10063284at2759"/>
<accession>A0A4Y2DX52</accession>
<evidence type="ECO:0000313" key="3">
    <source>
        <dbReference type="Proteomes" id="UP000499080"/>
    </source>
</evidence>
<organism evidence="2 3">
    <name type="scientific">Araneus ventricosus</name>
    <name type="common">Orbweaver spider</name>
    <name type="synonym">Epeira ventricosa</name>
    <dbReference type="NCBI Taxonomy" id="182803"/>
    <lineage>
        <taxon>Eukaryota</taxon>
        <taxon>Metazoa</taxon>
        <taxon>Ecdysozoa</taxon>
        <taxon>Arthropoda</taxon>
        <taxon>Chelicerata</taxon>
        <taxon>Arachnida</taxon>
        <taxon>Araneae</taxon>
        <taxon>Araneomorphae</taxon>
        <taxon>Entelegynae</taxon>
        <taxon>Araneoidea</taxon>
        <taxon>Araneidae</taxon>
        <taxon>Araneus</taxon>
    </lineage>
</organism>
<dbReference type="EMBL" id="BGPR01000460">
    <property type="protein sequence ID" value="GBM21440.1"/>
    <property type="molecule type" value="Genomic_DNA"/>
</dbReference>
<keyword evidence="1" id="KW-0812">Transmembrane</keyword>
<sequence length="72" mass="8407">MMDYKLCIPIMWIINSIIFGLLSQVQAFGIYQQGRQEVRLEDIVKEGYDSFQTPPNNGKFSVLQKNYQCKTK</sequence>
<feature type="transmembrane region" description="Helical" evidence="1">
    <location>
        <begin position="12"/>
        <end position="31"/>
    </location>
</feature>
<proteinExistence type="predicted"/>
<keyword evidence="3" id="KW-1185">Reference proteome</keyword>
<dbReference type="AlphaFoldDB" id="A0A4Y2DX52"/>